<evidence type="ECO:0000313" key="2">
    <source>
        <dbReference type="Proteomes" id="UP001233264"/>
    </source>
</evidence>
<evidence type="ECO:0000313" key="1">
    <source>
        <dbReference type="EMBL" id="WHS96386.1"/>
    </source>
</evidence>
<evidence type="ECO:0008006" key="3">
    <source>
        <dbReference type="Google" id="ProtNLM"/>
    </source>
</evidence>
<protein>
    <recommendedName>
        <fullName evidence="3">HTH araC/xylS-type domain-containing protein</fullName>
    </recommendedName>
</protein>
<reference evidence="1 2" key="1">
    <citation type="submission" date="2023-03" db="EMBL/GenBank/DDBJ databases">
        <authorList>
            <person name="Menendez E."/>
            <person name="Kaur S."/>
            <person name="Flores-Felix J.D."/>
            <person name="diCenzo G.C."/>
            <person name="Peix A."/>
            <person name="Velazquez E."/>
        </authorList>
    </citation>
    <scope>NUCLEOTIDE SEQUENCE [LARGE SCALE GENOMIC DNA]</scope>
    <source>
        <strain evidence="1 2">CCBAU 71714</strain>
        <plasmid evidence="1 2">pSkuCCBAU71714a</plasmid>
    </source>
</reference>
<dbReference type="Proteomes" id="UP001233264">
    <property type="component" value="Plasmid pSkuCCBAU71714a"/>
</dbReference>
<geneLocation type="plasmid" evidence="1 2">
    <name>pSkuCCBAU71714a</name>
</geneLocation>
<dbReference type="EMBL" id="CP120366">
    <property type="protein sequence ID" value="WHS96386.1"/>
    <property type="molecule type" value="Genomic_DNA"/>
</dbReference>
<sequence length="195" mass="21557">MMDLVRSFMGPTWAPLRAMVSGSQIEAKSEAELILGTDLSLSTEAALYFPRHQLDTSRPMRSAQPSSAVSCTRQIGDDLLSCIEHLILLDLLDDRPTIDRMGRRLGMSRRTLQRRLAEQGMSFEATLKAVLERQAEMHARYTGFLDFADCLSTRINRPCALHSSFHGLEGDVSAGMAACLGHSPEGRSKDVTDTE</sequence>
<proteinExistence type="predicted"/>
<dbReference type="RefSeq" id="WP_026030282.1">
    <property type="nucleotide sequence ID" value="NZ_CP120366.1"/>
</dbReference>
<keyword evidence="2" id="KW-1185">Reference proteome</keyword>
<keyword evidence="1" id="KW-0614">Plasmid</keyword>
<accession>A0ABY8TF89</accession>
<name>A0ABY8TF89_9HYPH</name>
<dbReference type="Gene3D" id="1.10.10.60">
    <property type="entry name" value="Homeodomain-like"/>
    <property type="match status" value="1"/>
</dbReference>
<organism evidence="1 2">
    <name type="scientific">Sinorhizobium kummerowiae</name>
    <dbReference type="NCBI Taxonomy" id="158892"/>
    <lineage>
        <taxon>Bacteria</taxon>
        <taxon>Pseudomonadati</taxon>
        <taxon>Pseudomonadota</taxon>
        <taxon>Alphaproteobacteria</taxon>
        <taxon>Hyphomicrobiales</taxon>
        <taxon>Rhizobiaceae</taxon>
        <taxon>Sinorhizobium/Ensifer group</taxon>
        <taxon>Sinorhizobium</taxon>
    </lineage>
</organism>
<gene>
    <name evidence="1" type="ORF">PZL22_005257</name>
</gene>